<gene>
    <name evidence="6" type="ORF">SAMN05661109_02565</name>
</gene>
<dbReference type="EMBL" id="FOGQ01000017">
    <property type="protein sequence ID" value="SES29541.1"/>
    <property type="molecule type" value="Genomic_DNA"/>
</dbReference>
<evidence type="ECO:0000256" key="3">
    <source>
        <dbReference type="ARBA" id="ARBA00023163"/>
    </source>
</evidence>
<feature type="domain" description="HTH arsR-type" evidence="5">
    <location>
        <begin position="7"/>
        <end position="101"/>
    </location>
</feature>
<dbReference type="GO" id="GO:0003700">
    <property type="term" value="F:DNA-binding transcription factor activity"/>
    <property type="evidence" value="ECO:0007669"/>
    <property type="project" value="InterPro"/>
</dbReference>
<organism evidence="6 7">
    <name type="scientific">Corynebacterium cystitidis DSM 20524</name>
    <dbReference type="NCBI Taxonomy" id="1121357"/>
    <lineage>
        <taxon>Bacteria</taxon>
        <taxon>Bacillati</taxon>
        <taxon>Actinomycetota</taxon>
        <taxon>Actinomycetes</taxon>
        <taxon>Mycobacteriales</taxon>
        <taxon>Corynebacteriaceae</taxon>
        <taxon>Corynebacterium</taxon>
    </lineage>
</organism>
<dbReference type="AlphaFoldDB" id="A0A1H9W700"/>
<dbReference type="InterPro" id="IPR011991">
    <property type="entry name" value="ArsR-like_HTH"/>
</dbReference>
<keyword evidence="3" id="KW-0804">Transcription</keyword>
<dbReference type="Gene3D" id="1.10.10.10">
    <property type="entry name" value="Winged helix-like DNA-binding domain superfamily/Winged helix DNA-binding domain"/>
    <property type="match status" value="1"/>
</dbReference>
<keyword evidence="1" id="KW-0805">Transcription regulation</keyword>
<dbReference type="RefSeq" id="WP_092260749.1">
    <property type="nucleotide sequence ID" value="NZ_CP047199.1"/>
</dbReference>
<dbReference type="SMART" id="SM00418">
    <property type="entry name" value="HTH_ARSR"/>
    <property type="match status" value="1"/>
</dbReference>
<dbReference type="SUPFAM" id="SSF46785">
    <property type="entry name" value="Winged helix' DNA-binding domain"/>
    <property type="match status" value="1"/>
</dbReference>
<dbReference type="Proteomes" id="UP000198929">
    <property type="component" value="Unassembled WGS sequence"/>
</dbReference>
<name>A0A1H9W700_9CORY</name>
<dbReference type="InterPro" id="IPR036388">
    <property type="entry name" value="WH-like_DNA-bd_sf"/>
</dbReference>
<dbReference type="InterPro" id="IPR051011">
    <property type="entry name" value="Metal_resp_trans_reg"/>
</dbReference>
<dbReference type="InterPro" id="IPR001845">
    <property type="entry name" value="HTH_ArsR_DNA-bd_dom"/>
</dbReference>
<evidence type="ECO:0000256" key="1">
    <source>
        <dbReference type="ARBA" id="ARBA00023015"/>
    </source>
</evidence>
<feature type="region of interest" description="Disordered" evidence="4">
    <location>
        <begin position="132"/>
        <end position="152"/>
    </location>
</feature>
<dbReference type="PANTHER" id="PTHR43132:SF2">
    <property type="entry name" value="ARSENICAL RESISTANCE OPERON REPRESSOR ARSR-RELATED"/>
    <property type="match status" value="1"/>
</dbReference>
<evidence type="ECO:0000313" key="7">
    <source>
        <dbReference type="Proteomes" id="UP000198929"/>
    </source>
</evidence>
<keyword evidence="7" id="KW-1185">Reference proteome</keyword>
<dbReference type="InterPro" id="IPR036390">
    <property type="entry name" value="WH_DNA-bd_sf"/>
</dbReference>
<dbReference type="CDD" id="cd00090">
    <property type="entry name" value="HTH_ARSR"/>
    <property type="match status" value="1"/>
</dbReference>
<evidence type="ECO:0000313" key="6">
    <source>
        <dbReference type="EMBL" id="SES29541.1"/>
    </source>
</evidence>
<dbReference type="Pfam" id="PF01022">
    <property type="entry name" value="HTH_5"/>
    <property type="match status" value="1"/>
</dbReference>
<dbReference type="PANTHER" id="PTHR43132">
    <property type="entry name" value="ARSENICAL RESISTANCE OPERON REPRESSOR ARSR-RELATED"/>
    <property type="match status" value="1"/>
</dbReference>
<evidence type="ECO:0000256" key="4">
    <source>
        <dbReference type="SAM" id="MobiDB-lite"/>
    </source>
</evidence>
<reference evidence="7" key="1">
    <citation type="submission" date="2016-10" db="EMBL/GenBank/DDBJ databases">
        <authorList>
            <person name="Varghese N."/>
            <person name="Submissions S."/>
        </authorList>
    </citation>
    <scope>NUCLEOTIDE SEQUENCE [LARGE SCALE GENOMIC DNA]</scope>
    <source>
        <strain evidence="7">DSM 20524</strain>
    </source>
</reference>
<dbReference type="GO" id="GO:0003677">
    <property type="term" value="F:DNA binding"/>
    <property type="evidence" value="ECO:0007669"/>
    <property type="project" value="UniProtKB-KW"/>
</dbReference>
<evidence type="ECO:0000256" key="2">
    <source>
        <dbReference type="ARBA" id="ARBA00023125"/>
    </source>
</evidence>
<dbReference type="PRINTS" id="PR00778">
    <property type="entry name" value="HTHARSR"/>
</dbReference>
<dbReference type="NCBIfam" id="NF033788">
    <property type="entry name" value="HTH_metalloreg"/>
    <property type="match status" value="1"/>
</dbReference>
<dbReference type="STRING" id="1121357.SAMN05661109_02565"/>
<accession>A0A1H9W700</accession>
<keyword evidence="2 6" id="KW-0238">DNA-binding</keyword>
<proteinExistence type="predicted"/>
<dbReference type="PROSITE" id="PS50987">
    <property type="entry name" value="HTH_ARSR_2"/>
    <property type="match status" value="1"/>
</dbReference>
<sequence length="152" mass="16488">MGKEKPVAMGEIEYANNVISALDSPLRMSILLLLHERDHVVHELVDALQKSQPLISQHLRVLKNSGLVQSTRSGREVVYSLTVAETIDLIHEAEKVGKAARFNDELARRREAKERNSDGGATIGAAAIVGIPTDTLPDVDPGLAPQTPAPNR</sequence>
<evidence type="ECO:0000259" key="5">
    <source>
        <dbReference type="PROSITE" id="PS50987"/>
    </source>
</evidence>
<protein>
    <submittedName>
        <fullName evidence="6">DNA-binding transcriptional regulator, ArsR family</fullName>
    </submittedName>
</protein>